<keyword evidence="5" id="KW-1185">Reference proteome</keyword>
<dbReference type="EMBL" id="AMQN01002073">
    <property type="status" value="NOT_ANNOTATED_CDS"/>
    <property type="molecule type" value="Genomic_DNA"/>
</dbReference>
<feature type="transmembrane region" description="Helical" evidence="1">
    <location>
        <begin position="14"/>
        <end position="36"/>
    </location>
</feature>
<proteinExistence type="predicted"/>
<dbReference type="GO" id="GO:0016020">
    <property type="term" value="C:membrane"/>
    <property type="evidence" value="ECO:0007669"/>
    <property type="project" value="InterPro"/>
</dbReference>
<evidence type="ECO:0000313" key="4">
    <source>
        <dbReference type="EnsemblMetazoa" id="CapteP28742"/>
    </source>
</evidence>
<reference evidence="3 5" key="2">
    <citation type="journal article" date="2013" name="Nature">
        <title>Insights into bilaterian evolution from three spiralian genomes.</title>
        <authorList>
            <person name="Simakov O."/>
            <person name="Marletaz F."/>
            <person name="Cho S.J."/>
            <person name="Edsinger-Gonzales E."/>
            <person name="Havlak P."/>
            <person name="Hellsten U."/>
            <person name="Kuo D.H."/>
            <person name="Larsson T."/>
            <person name="Lv J."/>
            <person name="Arendt D."/>
            <person name="Savage R."/>
            <person name="Osoegawa K."/>
            <person name="de Jong P."/>
            <person name="Grimwood J."/>
            <person name="Chapman J.A."/>
            <person name="Shapiro H."/>
            <person name="Aerts A."/>
            <person name="Otillar R.P."/>
            <person name="Terry A.Y."/>
            <person name="Boore J.L."/>
            <person name="Grigoriev I.V."/>
            <person name="Lindberg D.R."/>
            <person name="Seaver E.C."/>
            <person name="Weisblat D.A."/>
            <person name="Putnam N.H."/>
            <person name="Rokhsar D.S."/>
        </authorList>
    </citation>
    <scope>NUCLEOTIDE SEQUENCE</scope>
    <source>
        <strain evidence="3 5">I ESC-2004</strain>
    </source>
</reference>
<dbReference type="GO" id="GO:0006811">
    <property type="term" value="P:monoatomic ion transport"/>
    <property type="evidence" value="ECO:0007669"/>
    <property type="project" value="InterPro"/>
</dbReference>
<dbReference type="EnsemblMetazoa" id="CapteT28742">
    <property type="protein sequence ID" value="CapteP28742"/>
    <property type="gene ID" value="CapteG28742"/>
</dbReference>
<feature type="transmembrane region" description="Helical" evidence="1">
    <location>
        <begin position="48"/>
        <end position="67"/>
    </location>
</feature>
<dbReference type="InterPro" id="IPR038050">
    <property type="entry name" value="Neuro_actylchol_rec"/>
</dbReference>
<evidence type="ECO:0000259" key="2">
    <source>
        <dbReference type="Pfam" id="PF02932"/>
    </source>
</evidence>
<accession>R7TWG2</accession>
<reference evidence="4" key="3">
    <citation type="submission" date="2015-06" db="UniProtKB">
        <authorList>
            <consortium name="EnsemblMetazoa"/>
        </authorList>
    </citation>
    <scope>IDENTIFICATION</scope>
</reference>
<organism evidence="3">
    <name type="scientific">Capitella teleta</name>
    <name type="common">Polychaete worm</name>
    <dbReference type="NCBI Taxonomy" id="283909"/>
    <lineage>
        <taxon>Eukaryota</taxon>
        <taxon>Metazoa</taxon>
        <taxon>Spiralia</taxon>
        <taxon>Lophotrochozoa</taxon>
        <taxon>Annelida</taxon>
        <taxon>Polychaeta</taxon>
        <taxon>Sedentaria</taxon>
        <taxon>Scolecida</taxon>
        <taxon>Capitellidae</taxon>
        <taxon>Capitella</taxon>
    </lineage>
</organism>
<dbReference type="OrthoDB" id="6127156at2759"/>
<evidence type="ECO:0000256" key="1">
    <source>
        <dbReference type="SAM" id="Phobius"/>
    </source>
</evidence>
<dbReference type="Proteomes" id="UP000014760">
    <property type="component" value="Unassembled WGS sequence"/>
</dbReference>
<dbReference type="AlphaFoldDB" id="R7TWG2"/>
<feature type="non-terminal residue" evidence="3">
    <location>
        <position position="1"/>
    </location>
</feature>
<dbReference type="HOGENOM" id="CLU_2504195_0_0_1"/>
<evidence type="ECO:0000313" key="3">
    <source>
        <dbReference type="EMBL" id="ELT98094.1"/>
    </source>
</evidence>
<dbReference type="EMBL" id="KB308242">
    <property type="protein sequence ID" value="ELT98094.1"/>
    <property type="molecule type" value="Genomic_DNA"/>
</dbReference>
<name>R7TWG2_CAPTE</name>
<dbReference type="SUPFAM" id="SSF90112">
    <property type="entry name" value="Neurotransmitter-gated ion-channel transmembrane pore"/>
    <property type="match status" value="1"/>
</dbReference>
<keyword evidence="1" id="KW-0812">Transmembrane</keyword>
<feature type="non-terminal residue" evidence="3">
    <location>
        <position position="86"/>
    </location>
</feature>
<keyword evidence="1" id="KW-1133">Transmembrane helix</keyword>
<sequence length="86" mass="9334">YVVLGFHLALKRKLSFSCYILTLPAVFLSFLTLVVFALPSEHVEKSQLGLAIFGSLLLLLLIIVEAAPPTAYAVPLLGKHAICARL</sequence>
<dbReference type="Pfam" id="PF02932">
    <property type="entry name" value="Neur_chan_memb"/>
    <property type="match status" value="1"/>
</dbReference>
<gene>
    <name evidence="3" type="ORF">CAPTEDRAFT_28742</name>
</gene>
<dbReference type="STRING" id="283909.R7TWG2"/>
<feature type="domain" description="Neurotransmitter-gated ion-channel transmembrane" evidence="2">
    <location>
        <begin position="23"/>
        <end position="79"/>
    </location>
</feature>
<protein>
    <recommendedName>
        <fullName evidence="2">Neurotransmitter-gated ion-channel transmembrane domain-containing protein</fullName>
    </recommendedName>
</protein>
<dbReference type="OMA" id="FMMLMAE"/>
<dbReference type="Gene3D" id="1.20.58.390">
    <property type="entry name" value="Neurotransmitter-gated ion-channel transmembrane domain"/>
    <property type="match status" value="1"/>
</dbReference>
<dbReference type="InterPro" id="IPR006029">
    <property type="entry name" value="Neurotrans-gated_channel_TM"/>
</dbReference>
<evidence type="ECO:0000313" key="5">
    <source>
        <dbReference type="Proteomes" id="UP000014760"/>
    </source>
</evidence>
<reference evidence="5" key="1">
    <citation type="submission" date="2012-12" db="EMBL/GenBank/DDBJ databases">
        <authorList>
            <person name="Hellsten U."/>
            <person name="Grimwood J."/>
            <person name="Chapman J.A."/>
            <person name="Shapiro H."/>
            <person name="Aerts A."/>
            <person name="Otillar R.P."/>
            <person name="Terry A.Y."/>
            <person name="Boore J.L."/>
            <person name="Simakov O."/>
            <person name="Marletaz F."/>
            <person name="Cho S.-J."/>
            <person name="Edsinger-Gonzales E."/>
            <person name="Havlak P."/>
            <person name="Kuo D.-H."/>
            <person name="Larsson T."/>
            <person name="Lv J."/>
            <person name="Arendt D."/>
            <person name="Savage R."/>
            <person name="Osoegawa K."/>
            <person name="de Jong P."/>
            <person name="Lindberg D.R."/>
            <person name="Seaver E.C."/>
            <person name="Weisblat D.A."/>
            <person name="Putnam N.H."/>
            <person name="Grigoriev I.V."/>
            <person name="Rokhsar D.S."/>
        </authorList>
    </citation>
    <scope>NUCLEOTIDE SEQUENCE</scope>
    <source>
        <strain evidence="5">I ESC-2004</strain>
    </source>
</reference>
<keyword evidence="1" id="KW-0472">Membrane</keyword>
<dbReference type="InterPro" id="IPR036719">
    <property type="entry name" value="Neuro-gated_channel_TM_sf"/>
</dbReference>